<dbReference type="InterPro" id="IPR035104">
    <property type="entry name" value="Ribosomal_protein_S1-like"/>
</dbReference>
<comment type="caution">
    <text evidence="3">The sequence shown here is derived from an EMBL/GenBank/DDBJ whole genome shotgun (WGS) entry which is preliminary data.</text>
</comment>
<evidence type="ECO:0000259" key="2">
    <source>
        <dbReference type="PROSITE" id="PS50126"/>
    </source>
</evidence>
<sequence length="378" mass="42061">MEQLLKSRSGEFFSMPKAGDIVEGVAIEKRGAKLFVDLGNQGTGVVYGREYYEAQDIIKNIDVGSPVTAKVVELDNEEGYIELSLREAGREKNWRDLKEKMQTGEVLSVVVKEANRGGLILELNSVRGFLPVSQLSMKHYPRVENGDKEKIFEELQKFVGTELKVKILDVNPYEDKLIFSERGSDSDEVKERLDKYKIGEVVEGEVTGVVNFGAFMKFDEGLEGLIHISEIDWQLIEDPKAVLKVGEKRRAKIIDIEGDKISLSLKALRPDPWIAAAEKYSKGSLINGKATKFNPFGAFVQIEDSVQGLAHISEFGTESKMKETLELGKSYDFRVLSIDPKEHRLSLSLNLHAPEEAAPTAASTEAPKSADLEEKPAV</sequence>
<dbReference type="PROSITE" id="PS50126">
    <property type="entry name" value="S1"/>
    <property type="match status" value="4"/>
</dbReference>
<dbReference type="Gene3D" id="2.40.50.140">
    <property type="entry name" value="Nucleic acid-binding proteins"/>
    <property type="match status" value="4"/>
</dbReference>
<dbReference type="Pfam" id="PF00575">
    <property type="entry name" value="S1"/>
    <property type="match status" value="4"/>
</dbReference>
<dbReference type="InterPro" id="IPR003029">
    <property type="entry name" value="S1_domain"/>
</dbReference>
<name>A0A931WN03_9BACT</name>
<gene>
    <name evidence="3" type="ORF">HYT40_01450</name>
</gene>
<feature type="compositionally biased region" description="Low complexity" evidence="1">
    <location>
        <begin position="356"/>
        <end position="367"/>
    </location>
</feature>
<feature type="domain" description="S1 motif" evidence="2">
    <location>
        <begin position="283"/>
        <end position="350"/>
    </location>
</feature>
<feature type="domain" description="S1 motif" evidence="2">
    <location>
        <begin position="199"/>
        <end position="266"/>
    </location>
</feature>
<dbReference type="EMBL" id="JACOZA010000037">
    <property type="protein sequence ID" value="MBI2096804.1"/>
    <property type="molecule type" value="Genomic_DNA"/>
</dbReference>
<feature type="domain" description="S1 motif" evidence="2">
    <location>
        <begin position="104"/>
        <end position="182"/>
    </location>
</feature>
<dbReference type="CDD" id="cd04465">
    <property type="entry name" value="S1_RPS1_repeat_ec2_hs2"/>
    <property type="match status" value="1"/>
</dbReference>
<dbReference type="InterPro" id="IPR052757">
    <property type="entry name" value="Ribosomal_protein_S1"/>
</dbReference>
<protein>
    <submittedName>
        <fullName evidence="3">S1 RNA-binding domain-containing protein</fullName>
    </submittedName>
</protein>
<dbReference type="AlphaFoldDB" id="A0A931WN03"/>
<reference evidence="3" key="1">
    <citation type="submission" date="2020-07" db="EMBL/GenBank/DDBJ databases">
        <title>Huge and variable diversity of episymbiotic CPR bacteria and DPANN archaea in groundwater ecosystems.</title>
        <authorList>
            <person name="He C.Y."/>
            <person name="Keren R."/>
            <person name="Whittaker M."/>
            <person name="Farag I.F."/>
            <person name="Doudna J."/>
            <person name="Cate J.H.D."/>
            <person name="Banfield J.F."/>
        </authorList>
    </citation>
    <scope>NUCLEOTIDE SEQUENCE</scope>
    <source>
        <strain evidence="3">NC_groundwater_193_Ag_S-0.1um_51_7</strain>
    </source>
</reference>
<proteinExistence type="predicted"/>
<feature type="compositionally biased region" description="Basic and acidic residues" evidence="1">
    <location>
        <begin position="368"/>
        <end position="378"/>
    </location>
</feature>
<feature type="domain" description="S1 motif" evidence="2">
    <location>
        <begin position="19"/>
        <end position="86"/>
    </location>
</feature>
<dbReference type="SUPFAM" id="SSF50249">
    <property type="entry name" value="Nucleic acid-binding proteins"/>
    <property type="match status" value="4"/>
</dbReference>
<dbReference type="InterPro" id="IPR012340">
    <property type="entry name" value="NA-bd_OB-fold"/>
</dbReference>
<dbReference type="PANTHER" id="PTHR47559">
    <property type="entry name" value="OS03G0844900 PROTEIN"/>
    <property type="match status" value="1"/>
</dbReference>
<evidence type="ECO:0000313" key="4">
    <source>
        <dbReference type="Proteomes" id="UP000724148"/>
    </source>
</evidence>
<organism evidence="3 4">
    <name type="scientific">Candidatus Sungiibacteriota bacterium</name>
    <dbReference type="NCBI Taxonomy" id="2750080"/>
    <lineage>
        <taxon>Bacteria</taxon>
        <taxon>Candidatus Sungiibacteriota</taxon>
    </lineage>
</organism>
<evidence type="ECO:0000256" key="1">
    <source>
        <dbReference type="SAM" id="MobiDB-lite"/>
    </source>
</evidence>
<dbReference type="PANTHER" id="PTHR47559:SF1">
    <property type="entry name" value="OS03G0844900 PROTEIN"/>
    <property type="match status" value="1"/>
</dbReference>
<dbReference type="SMART" id="SM00316">
    <property type="entry name" value="S1"/>
    <property type="match status" value="4"/>
</dbReference>
<dbReference type="PRINTS" id="PR00681">
    <property type="entry name" value="RIBOSOMALS1"/>
</dbReference>
<accession>A0A931WN03</accession>
<feature type="region of interest" description="Disordered" evidence="1">
    <location>
        <begin position="354"/>
        <end position="378"/>
    </location>
</feature>
<dbReference type="Proteomes" id="UP000724148">
    <property type="component" value="Unassembled WGS sequence"/>
</dbReference>
<dbReference type="GO" id="GO:0003676">
    <property type="term" value="F:nucleic acid binding"/>
    <property type="evidence" value="ECO:0007669"/>
    <property type="project" value="InterPro"/>
</dbReference>
<evidence type="ECO:0000313" key="3">
    <source>
        <dbReference type="EMBL" id="MBI2096804.1"/>
    </source>
</evidence>